<dbReference type="GO" id="GO:0051287">
    <property type="term" value="F:NAD binding"/>
    <property type="evidence" value="ECO:0007669"/>
    <property type="project" value="InterPro"/>
</dbReference>
<feature type="binding site" evidence="8 11">
    <location>
        <position position="191"/>
    </location>
    <ligand>
        <name>NAD(+)</name>
        <dbReference type="ChEBI" id="CHEBI:57540"/>
    </ligand>
</feature>
<name>A0A1I0AXV7_9FIRM</name>
<dbReference type="SUPFAM" id="SSF53720">
    <property type="entry name" value="ALDH-like"/>
    <property type="match status" value="1"/>
</dbReference>
<dbReference type="PANTHER" id="PTHR21256">
    <property type="entry name" value="HISTIDINOL DEHYDROGENASE HDH"/>
    <property type="match status" value="1"/>
</dbReference>
<dbReference type="Pfam" id="PF00815">
    <property type="entry name" value="Histidinol_dh"/>
    <property type="match status" value="1"/>
</dbReference>
<dbReference type="GO" id="GO:0004399">
    <property type="term" value="F:histidinol dehydrogenase activity"/>
    <property type="evidence" value="ECO:0007669"/>
    <property type="project" value="UniProtKB-UniRule"/>
</dbReference>
<evidence type="ECO:0000256" key="12">
    <source>
        <dbReference type="PIRSR" id="PIRSR000099-3"/>
    </source>
</evidence>
<gene>
    <name evidence="8" type="primary">hisD</name>
    <name evidence="15" type="ORF">SAMN04487772_10674</name>
</gene>
<evidence type="ECO:0000256" key="11">
    <source>
        <dbReference type="PIRSR" id="PIRSR000099-2"/>
    </source>
</evidence>
<dbReference type="NCBIfam" id="TIGR00069">
    <property type="entry name" value="hisD"/>
    <property type="match status" value="1"/>
</dbReference>
<dbReference type="EMBL" id="FOHN01000006">
    <property type="protein sequence ID" value="SES98851.1"/>
    <property type="molecule type" value="Genomic_DNA"/>
</dbReference>
<comment type="function">
    <text evidence="1 8">Catalyzes the sequential NAD-dependent oxidations of L-histidinol to L-histidinaldehyde and then to L-histidine.</text>
</comment>
<accession>A0A1I0AXV7</accession>
<evidence type="ECO:0000256" key="1">
    <source>
        <dbReference type="ARBA" id="ARBA00003850"/>
    </source>
</evidence>
<feature type="active site" description="Proton acceptor" evidence="8 10">
    <location>
        <position position="327"/>
    </location>
</feature>
<dbReference type="GO" id="GO:0000105">
    <property type="term" value="P:L-histidine biosynthetic process"/>
    <property type="evidence" value="ECO:0007669"/>
    <property type="project" value="UniProtKB-UniRule"/>
</dbReference>
<evidence type="ECO:0000256" key="14">
    <source>
        <dbReference type="RuleBase" id="RU004175"/>
    </source>
</evidence>
<evidence type="ECO:0000256" key="6">
    <source>
        <dbReference type="ARBA" id="ARBA00023002"/>
    </source>
</evidence>
<organism evidence="15 16">
    <name type="scientific">[Clostridium] polysaccharolyticum</name>
    <dbReference type="NCBI Taxonomy" id="29364"/>
    <lineage>
        <taxon>Bacteria</taxon>
        <taxon>Bacillati</taxon>
        <taxon>Bacillota</taxon>
        <taxon>Clostridia</taxon>
        <taxon>Lachnospirales</taxon>
        <taxon>Lachnospiraceae</taxon>
    </lineage>
</organism>
<feature type="active site" description="Proton acceptor" evidence="8 10">
    <location>
        <position position="328"/>
    </location>
</feature>
<dbReference type="AlphaFoldDB" id="A0A1I0AXV7"/>
<feature type="binding site" evidence="8 12">
    <location>
        <position position="361"/>
    </location>
    <ligand>
        <name>substrate</name>
    </ligand>
</feature>
<feature type="binding site" evidence="8 12">
    <location>
        <position position="262"/>
    </location>
    <ligand>
        <name>substrate</name>
    </ligand>
</feature>
<dbReference type="UniPathway" id="UPA00031">
    <property type="reaction ID" value="UER00014"/>
</dbReference>
<dbReference type="PRINTS" id="PR00083">
    <property type="entry name" value="HOLDHDRGNASE"/>
</dbReference>
<dbReference type="FunFam" id="3.40.50.1980:FF:000026">
    <property type="entry name" value="Histidinol dehydrogenase"/>
    <property type="match status" value="1"/>
</dbReference>
<feature type="binding site" evidence="8 12">
    <location>
        <position position="237"/>
    </location>
    <ligand>
        <name>substrate</name>
    </ligand>
</feature>
<feature type="binding site" evidence="8 11">
    <location>
        <position position="129"/>
    </location>
    <ligand>
        <name>NAD(+)</name>
        <dbReference type="ChEBI" id="CHEBI:57540"/>
    </ligand>
</feature>
<evidence type="ECO:0000256" key="7">
    <source>
        <dbReference type="ARBA" id="ARBA00049489"/>
    </source>
</evidence>
<evidence type="ECO:0000256" key="2">
    <source>
        <dbReference type="ARBA" id="ARBA00010178"/>
    </source>
</evidence>
<feature type="binding site" evidence="8 12">
    <location>
        <position position="328"/>
    </location>
    <ligand>
        <name>substrate</name>
    </ligand>
</feature>
<dbReference type="CDD" id="cd06572">
    <property type="entry name" value="Histidinol_dh"/>
    <property type="match status" value="1"/>
</dbReference>
<dbReference type="RefSeq" id="WP_092477266.1">
    <property type="nucleotide sequence ID" value="NZ_FOHN01000006.1"/>
</dbReference>
<feature type="binding site" evidence="8 13">
    <location>
        <position position="259"/>
    </location>
    <ligand>
        <name>Zn(2+)</name>
        <dbReference type="ChEBI" id="CHEBI:29105"/>
    </ligand>
</feature>
<dbReference type="FunFam" id="3.40.50.1980:FF:000001">
    <property type="entry name" value="Histidinol dehydrogenase"/>
    <property type="match status" value="1"/>
</dbReference>
<sequence>MRIVELTKEAKENILENLLKRSPNNYGQYEETVKDILADVKEKKDKAVFEYTKKFDKADITAQNIRVTEEEIEEAYALVDDSLVEVIRKALANIRDYHMKQKQYSWFDTTPQGTMLGQKVTPLEKVGVYVPGGKAVYPSSVLMNIVPAAVAGVDKIVMTTPPDAEGKVSPNTLVAAKEAGVQEIYKVGGAQAIAALAYGTESVPKVDKIVGPGNIFVALAKKAVYGHVSIDSIAGPSEILVIADETANPRFVAADLLSQAEHDEMASAILITTSKELAKKVSDEVDGFLKVLSRKEIMEKSLENYGYILLVKDLEEAVEAANEIASEHLEIVTKDPYNLMMKIRNAGAIFLGEYSSEPLGDYFAGPNHVLPTNGTAKFFSPLSVDDFIKKSSIISYSREALEPVHKDIVQFATSEKLTAHANSIAVRFE</sequence>
<dbReference type="OrthoDB" id="9805269at2"/>
<proteinExistence type="inferred from homology"/>
<dbReference type="GO" id="GO:0008270">
    <property type="term" value="F:zinc ion binding"/>
    <property type="evidence" value="ECO:0007669"/>
    <property type="project" value="UniProtKB-UniRule"/>
</dbReference>
<reference evidence="15 16" key="1">
    <citation type="submission" date="2016-10" db="EMBL/GenBank/DDBJ databases">
        <authorList>
            <person name="de Groot N.N."/>
        </authorList>
    </citation>
    <scope>NUCLEOTIDE SEQUENCE [LARGE SCALE GENOMIC DNA]</scope>
    <source>
        <strain evidence="15 16">DSM 1801</strain>
    </source>
</reference>
<keyword evidence="8 11" id="KW-0520">NAD</keyword>
<keyword evidence="8" id="KW-0028">Amino-acid biosynthesis</keyword>
<feature type="binding site" evidence="8 12">
    <location>
        <position position="420"/>
    </location>
    <ligand>
        <name>substrate</name>
    </ligand>
</feature>
<dbReference type="GO" id="GO:0005829">
    <property type="term" value="C:cytosol"/>
    <property type="evidence" value="ECO:0007669"/>
    <property type="project" value="TreeGrafter"/>
</dbReference>
<feature type="binding site" evidence="8 13">
    <location>
        <position position="361"/>
    </location>
    <ligand>
        <name>Zn(2+)</name>
        <dbReference type="ChEBI" id="CHEBI:29105"/>
    </ligand>
</feature>
<evidence type="ECO:0000256" key="13">
    <source>
        <dbReference type="PIRSR" id="PIRSR000099-4"/>
    </source>
</evidence>
<dbReference type="PANTHER" id="PTHR21256:SF2">
    <property type="entry name" value="HISTIDINE BIOSYNTHESIS TRIFUNCTIONAL PROTEIN"/>
    <property type="match status" value="1"/>
</dbReference>
<dbReference type="PROSITE" id="PS00611">
    <property type="entry name" value="HISOL_DEHYDROGENASE"/>
    <property type="match status" value="1"/>
</dbReference>
<feature type="binding site" evidence="8 13">
    <location>
        <position position="420"/>
    </location>
    <ligand>
        <name>Zn(2+)</name>
        <dbReference type="ChEBI" id="CHEBI:29105"/>
    </ligand>
</feature>
<feature type="binding site" evidence="8 13">
    <location>
        <position position="262"/>
    </location>
    <ligand>
        <name>Zn(2+)</name>
        <dbReference type="ChEBI" id="CHEBI:29105"/>
    </ligand>
</feature>
<feature type="binding site" evidence="8 12">
    <location>
        <position position="415"/>
    </location>
    <ligand>
        <name>substrate</name>
    </ligand>
</feature>
<dbReference type="InterPro" id="IPR022695">
    <property type="entry name" value="Histidinol_DH_monofunct"/>
</dbReference>
<dbReference type="HAMAP" id="MF_01024">
    <property type="entry name" value="HisD"/>
    <property type="match status" value="1"/>
</dbReference>
<evidence type="ECO:0000313" key="16">
    <source>
        <dbReference type="Proteomes" id="UP000199800"/>
    </source>
</evidence>
<dbReference type="InterPro" id="IPR012131">
    <property type="entry name" value="Hstdl_DH"/>
</dbReference>
<evidence type="ECO:0000256" key="9">
    <source>
        <dbReference type="PIRNR" id="PIRNR000099"/>
    </source>
</evidence>
<evidence type="ECO:0000256" key="4">
    <source>
        <dbReference type="ARBA" id="ARBA00022723"/>
    </source>
</evidence>
<dbReference type="InterPro" id="IPR001692">
    <property type="entry name" value="Histidinol_DH_CS"/>
</dbReference>
<comment type="catalytic activity">
    <reaction evidence="7 8">
        <text>L-histidinol + 2 NAD(+) + H2O = L-histidine + 2 NADH + 3 H(+)</text>
        <dbReference type="Rhea" id="RHEA:20641"/>
        <dbReference type="ChEBI" id="CHEBI:15377"/>
        <dbReference type="ChEBI" id="CHEBI:15378"/>
        <dbReference type="ChEBI" id="CHEBI:57540"/>
        <dbReference type="ChEBI" id="CHEBI:57595"/>
        <dbReference type="ChEBI" id="CHEBI:57699"/>
        <dbReference type="ChEBI" id="CHEBI:57945"/>
        <dbReference type="EC" id="1.1.1.23"/>
    </reaction>
</comment>
<dbReference type="Gene3D" id="1.20.5.1300">
    <property type="match status" value="1"/>
</dbReference>
<dbReference type="Proteomes" id="UP000199800">
    <property type="component" value="Unassembled WGS sequence"/>
</dbReference>
<keyword evidence="16" id="KW-1185">Reference proteome</keyword>
<dbReference type="STRING" id="29364.SAMN04487772_10674"/>
<evidence type="ECO:0000313" key="15">
    <source>
        <dbReference type="EMBL" id="SES98851.1"/>
    </source>
</evidence>
<keyword evidence="6 8" id="KW-0560">Oxidoreductase</keyword>
<comment type="pathway">
    <text evidence="8">Amino-acid biosynthesis; L-histidine biosynthesis; L-histidine from 5-phospho-alpha-D-ribose 1-diphosphate: step 9/9.</text>
</comment>
<protein>
    <recommendedName>
        <fullName evidence="3 8">Histidinol dehydrogenase</fullName>
        <shortName evidence="8">HDH</shortName>
        <ecNumber evidence="3 8">1.1.1.23</ecNumber>
    </recommendedName>
</protein>
<evidence type="ECO:0000256" key="5">
    <source>
        <dbReference type="ARBA" id="ARBA00022833"/>
    </source>
</evidence>
<keyword evidence="5 8" id="KW-0862">Zinc</keyword>
<dbReference type="EC" id="1.1.1.23" evidence="3 8"/>
<dbReference type="InterPro" id="IPR016161">
    <property type="entry name" value="Ald_DH/histidinol_DH"/>
</dbReference>
<feature type="binding site" evidence="8 11">
    <location>
        <position position="214"/>
    </location>
    <ligand>
        <name>NAD(+)</name>
        <dbReference type="ChEBI" id="CHEBI:57540"/>
    </ligand>
</feature>
<dbReference type="PIRSF" id="PIRSF000099">
    <property type="entry name" value="Histidinol_dh"/>
    <property type="match status" value="1"/>
</dbReference>
<dbReference type="Gene3D" id="3.40.50.1980">
    <property type="entry name" value="Nitrogenase molybdenum iron protein domain"/>
    <property type="match status" value="2"/>
</dbReference>
<evidence type="ECO:0000256" key="10">
    <source>
        <dbReference type="PIRSR" id="PIRSR000099-1"/>
    </source>
</evidence>
<feature type="binding site" evidence="8 12">
    <location>
        <position position="259"/>
    </location>
    <ligand>
        <name>substrate</name>
    </ligand>
</feature>
<keyword evidence="8" id="KW-0368">Histidine biosynthesis</keyword>
<comment type="cofactor">
    <cofactor evidence="8 13">
        <name>Zn(2+)</name>
        <dbReference type="ChEBI" id="CHEBI:29105"/>
    </cofactor>
    <text evidence="8 13">Binds 1 zinc ion per subunit.</text>
</comment>
<evidence type="ECO:0000256" key="8">
    <source>
        <dbReference type="HAMAP-Rule" id="MF_01024"/>
    </source>
</evidence>
<comment type="similarity">
    <text evidence="2 8 9 14">Belongs to the histidinol dehydrogenase family.</text>
</comment>
<evidence type="ECO:0000256" key="3">
    <source>
        <dbReference type="ARBA" id="ARBA00012965"/>
    </source>
</evidence>
<keyword evidence="4 8" id="KW-0479">Metal-binding</keyword>